<protein>
    <submittedName>
        <fullName evidence="2">MBL fold metallo-hydrolase</fullName>
    </submittedName>
</protein>
<dbReference type="InterPro" id="IPR001279">
    <property type="entry name" value="Metallo-B-lactamas"/>
</dbReference>
<dbReference type="Pfam" id="PF00753">
    <property type="entry name" value="Lactamase_B"/>
    <property type="match status" value="1"/>
</dbReference>
<feature type="domain" description="Metallo-beta-lactamase" evidence="1">
    <location>
        <begin position="26"/>
        <end position="219"/>
    </location>
</feature>
<reference evidence="2 3" key="1">
    <citation type="submission" date="2018-10" db="EMBL/GenBank/DDBJ databases">
        <authorList>
            <person name="Li J."/>
        </authorList>
    </citation>
    <scope>NUCLEOTIDE SEQUENCE [LARGE SCALE GENOMIC DNA]</scope>
    <source>
        <strain evidence="2 3">IF 016277</strain>
    </source>
</reference>
<gene>
    <name evidence="2" type="ORF">D9V32_08415</name>
</gene>
<dbReference type="GO" id="GO:0016787">
    <property type="term" value="F:hydrolase activity"/>
    <property type="evidence" value="ECO:0007669"/>
    <property type="project" value="UniProtKB-KW"/>
</dbReference>
<sequence>MIPPRDLLEIAPSLHRLRIPDGQAHALNCYILCENSGVTLIDTGWDHSAPLIEAALNDLGRTRADVTRIILTHFHDDHAGAAAEISGWGEIQIIAGAPEAAVIRGAETGPLARLTPAETGIHAQPTAPPAGPPCRVDVAVTDGDRLDIAGGVHILAAPGHTHGSIALHFLALDVVLTGDTVAEFFGEVILGVFNVDRARTRHSADRIAKAGASIAGFGHGEAILHDASALIAAAADPFAD</sequence>
<dbReference type="InterPro" id="IPR050855">
    <property type="entry name" value="NDM-1-like"/>
</dbReference>
<dbReference type="EMBL" id="RCUX01000006">
    <property type="protein sequence ID" value="RLP75496.1"/>
    <property type="molecule type" value="Genomic_DNA"/>
</dbReference>
<dbReference type="CDD" id="cd07721">
    <property type="entry name" value="yflN-like_MBL-fold"/>
    <property type="match status" value="1"/>
</dbReference>
<accession>A0A3L7A5A1</accession>
<dbReference type="SMART" id="SM00849">
    <property type="entry name" value="Lactamase_B"/>
    <property type="match status" value="1"/>
</dbReference>
<dbReference type="RefSeq" id="WP_121648467.1">
    <property type="nucleotide sequence ID" value="NZ_RCUX01000006.1"/>
</dbReference>
<dbReference type="PANTHER" id="PTHR42951">
    <property type="entry name" value="METALLO-BETA-LACTAMASE DOMAIN-CONTAINING"/>
    <property type="match status" value="1"/>
</dbReference>
<evidence type="ECO:0000313" key="2">
    <source>
        <dbReference type="EMBL" id="RLP75496.1"/>
    </source>
</evidence>
<keyword evidence="2" id="KW-0378">Hydrolase</keyword>
<name>A0A3L7A5A1_9MICO</name>
<dbReference type="Gene3D" id="3.60.15.10">
    <property type="entry name" value="Ribonuclease Z/Hydroxyacylglutathione hydrolase-like"/>
    <property type="match status" value="1"/>
</dbReference>
<dbReference type="InterPro" id="IPR036866">
    <property type="entry name" value="RibonucZ/Hydroxyglut_hydro"/>
</dbReference>
<evidence type="ECO:0000313" key="3">
    <source>
        <dbReference type="Proteomes" id="UP000272503"/>
    </source>
</evidence>
<dbReference type="AlphaFoldDB" id="A0A3L7A5A1"/>
<dbReference type="Proteomes" id="UP000272503">
    <property type="component" value="Unassembled WGS sequence"/>
</dbReference>
<dbReference type="SUPFAM" id="SSF56281">
    <property type="entry name" value="Metallo-hydrolase/oxidoreductase"/>
    <property type="match status" value="1"/>
</dbReference>
<organism evidence="2 3">
    <name type="scientific">Mycetocola tolaasinivorans</name>
    <dbReference type="NCBI Taxonomy" id="76635"/>
    <lineage>
        <taxon>Bacteria</taxon>
        <taxon>Bacillati</taxon>
        <taxon>Actinomycetota</taxon>
        <taxon>Actinomycetes</taxon>
        <taxon>Micrococcales</taxon>
        <taxon>Microbacteriaceae</taxon>
        <taxon>Mycetocola</taxon>
    </lineage>
</organism>
<dbReference type="OrthoDB" id="2971563at2"/>
<comment type="caution">
    <text evidence="2">The sequence shown here is derived from an EMBL/GenBank/DDBJ whole genome shotgun (WGS) entry which is preliminary data.</text>
</comment>
<keyword evidence="3" id="KW-1185">Reference proteome</keyword>
<proteinExistence type="predicted"/>
<evidence type="ECO:0000259" key="1">
    <source>
        <dbReference type="SMART" id="SM00849"/>
    </source>
</evidence>